<name>A0A2L0V080_9CAUD</name>
<reference evidence="1 2" key="1">
    <citation type="submission" date="2017-06" db="EMBL/GenBank/DDBJ databases">
        <authorList>
            <person name="Kim H.J."/>
            <person name="Triplett B.A."/>
        </authorList>
    </citation>
    <scope>NUCLEOTIDE SEQUENCE [LARGE SCALE GENOMIC DNA]</scope>
</reference>
<sequence>MDFFEFSNDIPVVIYYKDNSCYATGVGTNSYRLSGSHISDLIPFTFDDNKIVFAYLSVASRLAGIDTGYGSLTMINHGETFYEFIDRVLGK</sequence>
<dbReference type="RefSeq" id="YP_009612082.1">
    <property type="nucleotide sequence ID" value="NC_042013.1"/>
</dbReference>
<dbReference type="EMBL" id="MF403008">
    <property type="protein sequence ID" value="AUZ95176.1"/>
    <property type="molecule type" value="Genomic_DNA"/>
</dbReference>
<dbReference type="Proteomes" id="UP000223025">
    <property type="component" value="Segment"/>
</dbReference>
<organism evidence="1 2">
    <name type="scientific">Agrobacterium phage Atu_ph07</name>
    <dbReference type="NCBI Taxonomy" id="2024264"/>
    <lineage>
        <taxon>Viruses</taxon>
        <taxon>Duplodnaviria</taxon>
        <taxon>Heunggongvirae</taxon>
        <taxon>Uroviricota</taxon>
        <taxon>Caudoviricetes</taxon>
        <taxon>Polybotosvirus</taxon>
        <taxon>Polybotosvirus Atuph07</taxon>
    </lineage>
</organism>
<dbReference type="KEGG" id="vg:40088420"/>
<protein>
    <submittedName>
        <fullName evidence="1">Uncharacterized protein</fullName>
    </submittedName>
</protein>
<evidence type="ECO:0000313" key="2">
    <source>
        <dbReference type="Proteomes" id="UP000223025"/>
    </source>
</evidence>
<accession>A0A2L0V080</accession>
<proteinExistence type="predicted"/>
<keyword evidence="2" id="KW-1185">Reference proteome</keyword>
<evidence type="ECO:0000313" key="1">
    <source>
        <dbReference type="EMBL" id="AUZ95176.1"/>
    </source>
</evidence>
<dbReference type="GeneID" id="40088420"/>